<evidence type="ECO:0000313" key="2">
    <source>
        <dbReference type="Proteomes" id="UP000317652"/>
    </source>
</evidence>
<organism evidence="1 2">
    <name type="scientific">Klebsiella spallanzanii</name>
    <dbReference type="NCBI Taxonomy" id="2587528"/>
    <lineage>
        <taxon>Bacteria</taxon>
        <taxon>Pseudomonadati</taxon>
        <taxon>Pseudomonadota</taxon>
        <taxon>Gammaproteobacteria</taxon>
        <taxon>Enterobacterales</taxon>
        <taxon>Enterobacteriaceae</taxon>
        <taxon>Klebsiella/Raoultella group</taxon>
        <taxon>Klebsiella</taxon>
    </lineage>
</organism>
<protein>
    <submittedName>
        <fullName evidence="1">Uncharacterized protein</fullName>
    </submittedName>
</protein>
<reference evidence="1 2" key="1">
    <citation type="submission" date="2019-07" db="EMBL/GenBank/DDBJ databases">
        <authorList>
            <person name="Brisse S."/>
            <person name="Rodrigues C."/>
            <person name="Thorpe H."/>
        </authorList>
    </citation>
    <scope>NUCLEOTIDE SEQUENCE [LARGE SCALE GENOMIC DNA]</scope>
    <source>
        <strain evidence="1">SB6411</strain>
    </source>
</reference>
<evidence type="ECO:0000313" key="1">
    <source>
        <dbReference type="EMBL" id="VUS63477.1"/>
    </source>
</evidence>
<keyword evidence="2" id="KW-1185">Reference proteome</keyword>
<name>A0ABY6VEA7_9ENTR</name>
<dbReference type="RefSeq" id="WP_139538202.1">
    <property type="nucleotide sequence ID" value="NZ_CABEJC010000010.1"/>
</dbReference>
<dbReference type="EMBL" id="CABGGS010000034">
    <property type="protein sequence ID" value="VUS63477.1"/>
    <property type="molecule type" value="Genomic_DNA"/>
</dbReference>
<sequence length="62" mass="7171">MKNNAMNKKQTNQHIVTVKQHYQQQSIVDTEICQQNREFIKAMNEFTARAGLLSEDPFFGGI</sequence>
<comment type="caution">
    <text evidence="1">The sequence shown here is derived from an EMBL/GenBank/DDBJ whole genome shotgun (WGS) entry which is preliminary data.</text>
</comment>
<dbReference type="Proteomes" id="UP000317652">
    <property type="component" value="Unassembled WGS sequence"/>
</dbReference>
<proteinExistence type="predicted"/>
<accession>A0ABY6VEA7</accession>
<gene>
    <name evidence="1" type="ORF">SB6411_02000</name>
</gene>